<dbReference type="InterPro" id="IPR016181">
    <property type="entry name" value="Acyl_CoA_acyltransferase"/>
</dbReference>
<keyword evidence="3" id="KW-0804">Transcription</keyword>
<proteinExistence type="inferred from homology"/>
<sequence>MKGQEWLMRKTFPESSKSYCLWRNQRTDEEVSLLFCTSFSVVERVGHIIACAALLPFYEEKCGEVAAFAVSPDCRGQGQGDELLHYIQKKAASLGLEMLFLLTTRTAHCWNCGIVGSAQAMEFGWSCADLDHRIWLAAVSRQNMLDHQARAGSISTSAFYPTPTSSRLLTTTSIAHQPYYPTTDGGTTDTPFSPTLDPLNLDFSSGGWATEILLEAARTIANETSGQTYHLMWILNELGSPYGDVDQKLASYFMQALFGRMTGSGERTHRALVSTSDKTCSFESIRKTMLMFQEVSPWTTFGHVACNGVLMEALEGEQKLHIIDISSTFCTQWPTLLEVLATRTDYTPTIALIKQALALFLHLNLYMVSDMSSVSFLHSDCLPPCSFDAVKLRTQPIARAHPISLSGWHTFEKLYCQAIGI</sequence>
<evidence type="ECO:0000313" key="8">
    <source>
        <dbReference type="Proteomes" id="UP001346149"/>
    </source>
</evidence>
<feature type="short sequence motif" description="VHIID" evidence="5">
    <location>
        <begin position="320"/>
        <end position="324"/>
    </location>
</feature>
<evidence type="ECO:0000313" key="7">
    <source>
        <dbReference type="EMBL" id="KAK4776851.1"/>
    </source>
</evidence>
<evidence type="ECO:0000256" key="3">
    <source>
        <dbReference type="ARBA" id="ARBA00023163"/>
    </source>
</evidence>
<dbReference type="Pfam" id="PF03514">
    <property type="entry name" value="GRAS"/>
    <property type="match status" value="1"/>
</dbReference>
<dbReference type="Gene3D" id="3.40.630.30">
    <property type="match status" value="1"/>
</dbReference>
<keyword evidence="8" id="KW-1185">Reference proteome</keyword>
<keyword evidence="4" id="KW-0012">Acyltransferase</keyword>
<evidence type="ECO:0000256" key="1">
    <source>
        <dbReference type="ARBA" id="ARBA00022679"/>
    </source>
</evidence>
<dbReference type="InterPro" id="IPR000182">
    <property type="entry name" value="GNAT_dom"/>
</dbReference>
<reference evidence="7 8" key="1">
    <citation type="journal article" date="2023" name="Hortic Res">
        <title>Pangenome of water caltrop reveals structural variations and asymmetric subgenome divergence after allopolyploidization.</title>
        <authorList>
            <person name="Zhang X."/>
            <person name="Chen Y."/>
            <person name="Wang L."/>
            <person name="Yuan Y."/>
            <person name="Fang M."/>
            <person name="Shi L."/>
            <person name="Lu R."/>
            <person name="Comes H.P."/>
            <person name="Ma Y."/>
            <person name="Chen Y."/>
            <person name="Huang G."/>
            <person name="Zhou Y."/>
            <person name="Zheng Z."/>
            <person name="Qiu Y."/>
        </authorList>
    </citation>
    <scope>NUCLEOTIDE SEQUENCE [LARGE SCALE GENOMIC DNA]</scope>
    <source>
        <strain evidence="7">F231</strain>
    </source>
</reference>
<accession>A0AAN7QTJ9</accession>
<feature type="domain" description="N-acetyltransferase" evidence="6">
    <location>
        <begin position="1"/>
        <end position="146"/>
    </location>
</feature>
<dbReference type="InterPro" id="IPR010167">
    <property type="entry name" value="NH2A_AcTrfase"/>
</dbReference>
<name>A0AAN7QTJ9_TRANT</name>
<evidence type="ECO:0000256" key="2">
    <source>
        <dbReference type="ARBA" id="ARBA00023015"/>
    </source>
</evidence>
<dbReference type="InterPro" id="IPR005202">
    <property type="entry name" value="TF_GRAS"/>
</dbReference>
<keyword evidence="2" id="KW-0805">Transcription regulation</keyword>
<gene>
    <name evidence="7" type="ORF">SAY86_005539</name>
</gene>
<keyword evidence="1" id="KW-0808">Transferase</keyword>
<dbReference type="GO" id="GO:0005737">
    <property type="term" value="C:cytoplasm"/>
    <property type="evidence" value="ECO:0007669"/>
    <property type="project" value="InterPro"/>
</dbReference>
<evidence type="ECO:0000256" key="4">
    <source>
        <dbReference type="ARBA" id="ARBA00023315"/>
    </source>
</evidence>
<comment type="caution">
    <text evidence="5">Lacks conserved residue(s) required for the propagation of feature annotation.</text>
</comment>
<dbReference type="CDD" id="cd04301">
    <property type="entry name" value="NAT_SF"/>
    <property type="match status" value="1"/>
</dbReference>
<protein>
    <recommendedName>
        <fullName evidence="6">N-acetyltransferase domain-containing protein</fullName>
    </recommendedName>
</protein>
<organism evidence="7 8">
    <name type="scientific">Trapa natans</name>
    <name type="common">Water chestnut</name>
    <dbReference type="NCBI Taxonomy" id="22666"/>
    <lineage>
        <taxon>Eukaryota</taxon>
        <taxon>Viridiplantae</taxon>
        <taxon>Streptophyta</taxon>
        <taxon>Embryophyta</taxon>
        <taxon>Tracheophyta</taxon>
        <taxon>Spermatophyta</taxon>
        <taxon>Magnoliopsida</taxon>
        <taxon>eudicotyledons</taxon>
        <taxon>Gunneridae</taxon>
        <taxon>Pentapetalae</taxon>
        <taxon>rosids</taxon>
        <taxon>malvids</taxon>
        <taxon>Myrtales</taxon>
        <taxon>Lythraceae</taxon>
        <taxon>Trapa</taxon>
    </lineage>
</organism>
<dbReference type="PANTHER" id="PTHR30602:SF12">
    <property type="entry name" value="AMINO-ACID ACETYLTRANSFERASE NAGS1, CHLOROPLASTIC-RELATED"/>
    <property type="match status" value="1"/>
</dbReference>
<dbReference type="GO" id="GO:0006526">
    <property type="term" value="P:L-arginine biosynthetic process"/>
    <property type="evidence" value="ECO:0007669"/>
    <property type="project" value="InterPro"/>
</dbReference>
<dbReference type="PROSITE" id="PS50985">
    <property type="entry name" value="GRAS"/>
    <property type="match status" value="1"/>
</dbReference>
<dbReference type="SUPFAM" id="SSF55729">
    <property type="entry name" value="Acyl-CoA N-acyltransferases (Nat)"/>
    <property type="match status" value="1"/>
</dbReference>
<comment type="caution">
    <text evidence="7">The sequence shown here is derived from an EMBL/GenBank/DDBJ whole genome shotgun (WGS) entry which is preliminary data.</text>
</comment>
<dbReference type="Proteomes" id="UP001346149">
    <property type="component" value="Unassembled WGS sequence"/>
</dbReference>
<dbReference type="PROSITE" id="PS51186">
    <property type="entry name" value="GNAT"/>
    <property type="match status" value="1"/>
</dbReference>
<dbReference type="GO" id="GO:0004042">
    <property type="term" value="F:L-glutamate N-acetyltransferase activity"/>
    <property type="evidence" value="ECO:0007669"/>
    <property type="project" value="InterPro"/>
</dbReference>
<evidence type="ECO:0000259" key="6">
    <source>
        <dbReference type="PROSITE" id="PS51186"/>
    </source>
</evidence>
<dbReference type="Pfam" id="PF00583">
    <property type="entry name" value="Acetyltransf_1"/>
    <property type="match status" value="1"/>
</dbReference>
<dbReference type="EMBL" id="JAXQNO010000018">
    <property type="protein sequence ID" value="KAK4776851.1"/>
    <property type="molecule type" value="Genomic_DNA"/>
</dbReference>
<dbReference type="PANTHER" id="PTHR30602">
    <property type="entry name" value="AMINO-ACID ACETYLTRANSFERASE"/>
    <property type="match status" value="1"/>
</dbReference>
<comment type="similarity">
    <text evidence="5">Belongs to the GRAS family.</text>
</comment>
<evidence type="ECO:0000256" key="5">
    <source>
        <dbReference type="PROSITE-ProRule" id="PRU01191"/>
    </source>
</evidence>
<dbReference type="AlphaFoldDB" id="A0AAN7QTJ9"/>